<evidence type="ECO:0000256" key="2">
    <source>
        <dbReference type="SAM" id="MobiDB-lite"/>
    </source>
</evidence>
<dbReference type="Proteomes" id="UP001201163">
    <property type="component" value="Unassembled WGS sequence"/>
</dbReference>
<evidence type="ECO:0000313" key="4">
    <source>
        <dbReference type="EMBL" id="KAH8993171.1"/>
    </source>
</evidence>
<feature type="compositionally biased region" description="Low complexity" evidence="2">
    <location>
        <begin position="744"/>
        <end position="762"/>
    </location>
</feature>
<reference evidence="4" key="1">
    <citation type="submission" date="2022-01" db="EMBL/GenBank/DDBJ databases">
        <title>Comparative genomics reveals a dynamic genome evolution in the ectomycorrhizal milk-cap (Lactarius) mushrooms.</title>
        <authorList>
            <consortium name="DOE Joint Genome Institute"/>
            <person name="Lebreton A."/>
            <person name="Tang N."/>
            <person name="Kuo A."/>
            <person name="LaButti K."/>
            <person name="Drula E."/>
            <person name="Barry K."/>
            <person name="Clum A."/>
            <person name="Lipzen A."/>
            <person name="Mousain D."/>
            <person name="Ng V."/>
            <person name="Wang R."/>
            <person name="Wang X."/>
            <person name="Dai Y."/>
            <person name="Henrissat B."/>
            <person name="Grigoriev I.V."/>
            <person name="Guerin-Laguette A."/>
            <person name="Yu F."/>
            <person name="Martin F.M."/>
        </authorList>
    </citation>
    <scope>NUCLEOTIDE SEQUENCE</scope>
    <source>
        <strain evidence="4">QP</strain>
    </source>
</reference>
<feature type="compositionally biased region" description="Low complexity" evidence="2">
    <location>
        <begin position="283"/>
        <end position="292"/>
    </location>
</feature>
<keyword evidence="1" id="KW-0343">GTPase activation</keyword>
<dbReference type="SUPFAM" id="SSF111347">
    <property type="entry name" value="Rap/Ran-GAP"/>
    <property type="match status" value="1"/>
</dbReference>
<gene>
    <name evidence="4" type="ORF">EDB92DRAFT_1934600</name>
</gene>
<evidence type="ECO:0000259" key="3">
    <source>
        <dbReference type="PROSITE" id="PS50085"/>
    </source>
</evidence>
<dbReference type="Pfam" id="PF03542">
    <property type="entry name" value="Tuberin"/>
    <property type="match status" value="1"/>
</dbReference>
<feature type="region of interest" description="Disordered" evidence="2">
    <location>
        <begin position="1714"/>
        <end position="1742"/>
    </location>
</feature>
<dbReference type="GO" id="GO:0005634">
    <property type="term" value="C:nucleus"/>
    <property type="evidence" value="ECO:0007669"/>
    <property type="project" value="InterPro"/>
</dbReference>
<dbReference type="GO" id="GO:0033596">
    <property type="term" value="C:TSC1-TSC2 complex"/>
    <property type="evidence" value="ECO:0007669"/>
    <property type="project" value="TreeGrafter"/>
</dbReference>
<dbReference type="InterPro" id="IPR018515">
    <property type="entry name" value="Tuberin-type_domain"/>
</dbReference>
<dbReference type="FunFam" id="3.40.50.11210:FF:000007">
    <property type="entry name" value="Tuberous sclerosis 2"/>
    <property type="match status" value="1"/>
</dbReference>
<keyword evidence="5" id="KW-1185">Reference proteome</keyword>
<name>A0AAD4Q8V8_9AGAM</name>
<feature type="region of interest" description="Disordered" evidence="2">
    <location>
        <begin position="733"/>
        <end position="769"/>
    </location>
</feature>
<proteinExistence type="predicted"/>
<dbReference type="InterPro" id="IPR035974">
    <property type="entry name" value="Rap/Ran-GAP_sf"/>
</dbReference>
<sequence length="1742" mass="191365">MSPQPQEPESAFRSRGRSNTNTFANFPWRRRTDPTSSALPTAPDPALSVEELIAVLTPPAVPSLSIARSLSTALANASTVQLYSLTPVLAALCAADAPASLRAAGFDILASFLERTPSPVLKASDRIALFSLFPARGLNAWHADVWEARFRAFTALTRGGAEIAGVEIQLLEMLQTWIEASFTGLLVRDSISSTDRAERERSLDALGAFLTTTTSRPETLARLSESTIGSVLTFLGDLVERALALPTDPSLPSVHASPEIPQGPHSPITPTPTRTSHRRHHSSASLPLASPIIPSPLGPTPRRPADIAVALYLDHLDAQARYLSPVHLKAIIPVLFRCLAFYASQLPRLSLSSSDQFETQFPLERHIVGVLNPILNGPYTASCFIILRHHLLPRTGAGVSAWRGSVQTATGACRTLRLYVRRALCTRLARSYIARMSIDSYAPSGAPGGLSLERGLMERAWAKDEFTRGDLGKVGRMLRKAAEAWVTVQLEDGATDAEREEVLLEIAGALRDVFQEYDERADSYDEVAEDETNVVGDILLILARYIRPLKNADGSPFIVPLARPSDAPTPFLKTLSLLLSRDHPSTPCNPYLSTILLSIAEHLVDSDTANIINVMFERGDLSPIAHDWLTSWTSILSLPEISSVARPLTRAALLDALQAVSATVRDVPMHRHPLVDLVMDFCVRQDYRKGERDGYEVVWNILADELVLRTIEAQEKEKDANAEDADRVLEETTTAADGEDGDGDPTPGTAAQATPTAPTPTASISSNVSPVSARGHFDYLGSQRDRESSAMPAVMSLISSFATGASPHALPRPDDASSMNIPLSAPDPPGMPAALGAVVALVHIFAQLAFTPYSLSDRNRTLSVRVFRILVELVSTAKSARARLAILQFFFRLRVDRDHRLYSVNNKYDRLGSIAALAGLVGRVDVPASVSEPVHEEPALDPQEILRARARAPERNGRHASRGRDARPSRSTSSRSRSRVPNRQLPSVPDAKPRKPLWAVPESLPFTIPESDTPSDGPISYDPLGPGNRIVLPVSSLLLAFVELISEEKDWEILSYVLCHLPTLLANKHFFCGPKSRAAIAKLLVVLCSKISQGELASGVVNWSPGLRPRDAQGLGLPYPCFEPPRQHVLVEVLIAGLSGQPSTIKTCLQALSLSAFELPNSMKRFLPNILTKLSQIMTNASMAVHIIDFLAIVGSLPHLYANFTDADFKLVFGVALQYLRLHNRPEPSPDTSWALSQHLRVMSYYIVYLWFLALKLPDRPKHVKYIARQLLLANGGQDEIDEPAEVCFDWLARYTYASADPRPANSMLSDVLMNSGSPESVAEKTWVALSRIGWVEVVARRASGLTRILARIENADPDMLSVPAVLSMNHEPLSEEDELYQEVIRTLYPPKAEESEEAPPPRPDPITGYVWQGSAPSQRRKEVAIDPSFFALQLSPYGRNTGQRRSKVEDTSGLPALFRTLDRLPVIDTHKVGIMYVALGQTHEREILGNNHGSPAYTRFLEGIGRLINLRGQVDVYAGGLDPDEDGEYAYAWWDDIGQILYHTATLMPNHPHDPHFDYKKRHIGNDFVRIIWNDSGMPYRFDTLTTQFQFLNIVIEPHSPLGAIASFSSSSSASAAASPSTPTPANNSTLQPQHENEYFRVTVQHAPGMTEFTPIGNFKLISAENLPLLVRQLSLLADWFASVFQNTQGDTVQVEVPTNWRARLQAIKRFRAQMPAHPSPTELQPEDGGEDSSRDFTVEY</sequence>
<feature type="domain" description="Rap-GAP" evidence="3">
    <location>
        <begin position="1459"/>
        <end position="1685"/>
    </location>
</feature>
<feature type="region of interest" description="Disordered" evidence="2">
    <location>
        <begin position="250"/>
        <end position="297"/>
    </location>
</feature>
<dbReference type="PROSITE" id="PS50085">
    <property type="entry name" value="RAPGAP"/>
    <property type="match status" value="1"/>
</dbReference>
<comment type="caution">
    <text evidence="4">The sequence shown here is derived from an EMBL/GenBank/DDBJ whole genome shotgun (WGS) entry which is preliminary data.</text>
</comment>
<feature type="region of interest" description="Disordered" evidence="2">
    <location>
        <begin position="1"/>
        <end position="42"/>
    </location>
</feature>
<accession>A0AAD4Q8V8</accession>
<dbReference type="InterPro" id="IPR000331">
    <property type="entry name" value="Rap/Ran_GAP_dom"/>
</dbReference>
<dbReference type="InterPro" id="IPR016024">
    <property type="entry name" value="ARM-type_fold"/>
</dbReference>
<feature type="region of interest" description="Disordered" evidence="2">
    <location>
        <begin position="950"/>
        <end position="996"/>
    </location>
</feature>
<evidence type="ECO:0000256" key="1">
    <source>
        <dbReference type="ARBA" id="ARBA00022468"/>
    </source>
</evidence>
<feature type="compositionally biased region" description="Basic and acidic residues" evidence="2">
    <location>
        <begin position="1733"/>
        <end position="1742"/>
    </location>
</feature>
<dbReference type="EMBL" id="JAKELL010000019">
    <property type="protein sequence ID" value="KAH8993171.1"/>
    <property type="molecule type" value="Genomic_DNA"/>
</dbReference>
<dbReference type="Pfam" id="PF02145">
    <property type="entry name" value="Rap_GAP"/>
    <property type="match status" value="1"/>
</dbReference>
<feature type="compositionally biased region" description="Basic and acidic residues" evidence="2">
    <location>
        <begin position="950"/>
        <end position="968"/>
    </location>
</feature>
<dbReference type="GO" id="GO:0051056">
    <property type="term" value="P:regulation of small GTPase mediated signal transduction"/>
    <property type="evidence" value="ECO:0007669"/>
    <property type="project" value="InterPro"/>
</dbReference>
<feature type="compositionally biased region" description="Low complexity" evidence="2">
    <location>
        <begin position="265"/>
        <end position="274"/>
    </location>
</feature>
<evidence type="ECO:0000313" key="5">
    <source>
        <dbReference type="Proteomes" id="UP001201163"/>
    </source>
</evidence>
<dbReference type="PANTHER" id="PTHR10063">
    <property type="entry name" value="TUBERIN"/>
    <property type="match status" value="1"/>
</dbReference>
<dbReference type="Gene3D" id="3.40.50.11210">
    <property type="entry name" value="Rap/Ran-GAP"/>
    <property type="match status" value="1"/>
</dbReference>
<dbReference type="PANTHER" id="PTHR10063:SF0">
    <property type="entry name" value="TUBERIN"/>
    <property type="match status" value="1"/>
</dbReference>
<protein>
    <recommendedName>
        <fullName evidence="3">Rap-GAP domain-containing protein</fullName>
    </recommendedName>
</protein>
<dbReference type="InterPro" id="IPR027107">
    <property type="entry name" value="Tuberin/Ral-act_asu"/>
</dbReference>
<organism evidence="4 5">
    <name type="scientific">Lactarius akahatsu</name>
    <dbReference type="NCBI Taxonomy" id="416441"/>
    <lineage>
        <taxon>Eukaryota</taxon>
        <taxon>Fungi</taxon>
        <taxon>Dikarya</taxon>
        <taxon>Basidiomycota</taxon>
        <taxon>Agaricomycotina</taxon>
        <taxon>Agaricomycetes</taxon>
        <taxon>Russulales</taxon>
        <taxon>Russulaceae</taxon>
        <taxon>Lactarius</taxon>
    </lineage>
</organism>
<dbReference type="SUPFAM" id="SSF48371">
    <property type="entry name" value="ARM repeat"/>
    <property type="match status" value="1"/>
</dbReference>
<dbReference type="GO" id="GO:0032007">
    <property type="term" value="P:negative regulation of TOR signaling"/>
    <property type="evidence" value="ECO:0007669"/>
    <property type="project" value="TreeGrafter"/>
</dbReference>
<dbReference type="GO" id="GO:0005096">
    <property type="term" value="F:GTPase activator activity"/>
    <property type="evidence" value="ECO:0007669"/>
    <property type="project" value="UniProtKB-KW"/>
</dbReference>